<comment type="similarity">
    <text evidence="3">Belongs to the enoyl-CoA hydratase/isomerase family. MenB subfamily.</text>
</comment>
<feature type="binding site" evidence="3">
    <location>
        <position position="317"/>
    </location>
    <ligand>
        <name>substrate</name>
        <note>ligand shared between two neighboring subunits</note>
    </ligand>
</feature>
<feature type="binding site" description="in other chain" evidence="3">
    <location>
        <position position="220"/>
    </location>
    <ligand>
        <name>substrate</name>
        <note>ligand shared between two neighboring subunits</note>
    </ligand>
</feature>
<dbReference type="PANTHER" id="PTHR43113:SF1">
    <property type="entry name" value="1,4-DIHYDROXY-2-NAPHTHOYL-COA SYNTHASE, PEROXISOMAL"/>
    <property type="match status" value="1"/>
</dbReference>
<dbReference type="InterPro" id="IPR010198">
    <property type="entry name" value="DHNA-CoA_synthase_MenB"/>
</dbReference>
<dbReference type="Pfam" id="PF00378">
    <property type="entry name" value="ECH_1"/>
    <property type="match status" value="1"/>
</dbReference>
<sequence length="344" mass="37507">MTESCRFSGGEQLSYPGAVSALEHVSETFDPTEWEPVAGFELTDITYHRRVGASGPGAAAANGVVRIAFDRPEVLNAFRPHTVDELYRVLDHARMSPDVGVVLLTGNGPTPRTGQSATTGGWAFCTGGDQRIRGRSGYQYAKEGADETAAGVDEARVKAQGGRLHILEVQRLIRTMPKVVIAVVNGWAAGGGHSLHVVCDLTIASREHARFKQTDADVGSFDAGYGSAYLAKQVGQKFAREIFFLGRAYTAEDMHRMGAVNIVADHADLEREALQVATEIMGKSPQAQRMLKFAFNLTDDGLMGQQVFAGEATRLAYMTDEAVEGRDSFLQKRDPDWSPFPWYF</sequence>
<dbReference type="EMBL" id="BSUJ01000001">
    <property type="protein sequence ID" value="GMA18226.1"/>
    <property type="molecule type" value="Genomic_DNA"/>
</dbReference>
<evidence type="ECO:0000256" key="1">
    <source>
        <dbReference type="ARBA" id="ARBA00000177"/>
    </source>
</evidence>
<comment type="pathway">
    <text evidence="3">Quinol/quinone metabolism; 1,4-dihydroxy-2-naphthoate biosynthesis; 1,4-dihydroxy-2-naphthoate from chorismate: step 6/7.</text>
</comment>
<dbReference type="InterPro" id="IPR029045">
    <property type="entry name" value="ClpP/crotonase-like_dom_sf"/>
</dbReference>
<dbReference type="InterPro" id="IPR018376">
    <property type="entry name" value="Enoyl-CoA_hyd/isom_CS"/>
</dbReference>
<keyword evidence="3" id="KW-0474">Menaquinone biosynthesis</keyword>
<evidence type="ECO:0000313" key="5">
    <source>
        <dbReference type="EMBL" id="GMA18226.1"/>
    </source>
</evidence>
<dbReference type="Proteomes" id="UP001157109">
    <property type="component" value="Unassembled WGS sequence"/>
</dbReference>
<feature type="binding site" description="in other chain" evidence="3">
    <location>
        <begin position="126"/>
        <end position="130"/>
    </location>
    <ligand>
        <name>substrate</name>
        <note>ligand shared between two neighboring subunits</note>
    </ligand>
</feature>
<feature type="site" description="Important for catalysis" evidence="3">
    <location>
        <position position="138"/>
    </location>
</feature>
<dbReference type="Gene3D" id="1.10.12.10">
    <property type="entry name" value="Lyase 2-enoyl-coa Hydratase, Chain A, domain 2"/>
    <property type="match status" value="1"/>
</dbReference>
<comment type="pathway">
    <text evidence="3">Quinol/quinone metabolism; menaquinone biosynthesis.</text>
</comment>
<comment type="function">
    <text evidence="3">Converts o-succinylbenzoyl-CoA (OSB-CoA) to 1,4-dihydroxy-2-naphthoyl-CoA (DHNA-CoA).</text>
</comment>
<feature type="binding site" description="in other chain" evidence="3">
    <location>
        <begin position="187"/>
        <end position="191"/>
    </location>
    <ligand>
        <name>substrate</name>
        <note>ligand shared between two neighboring subunits</note>
    </ligand>
</feature>
<dbReference type="InterPro" id="IPR014748">
    <property type="entry name" value="Enoyl-CoA_hydra_C"/>
</dbReference>
<feature type="binding site" evidence="3">
    <location>
        <position position="332"/>
    </location>
    <ligand>
        <name>substrate</name>
        <note>ligand shared between two neighboring subunits</note>
    </ligand>
</feature>
<keyword evidence="2 3" id="KW-0456">Lyase</keyword>
<evidence type="ECO:0000313" key="6">
    <source>
        <dbReference type="Proteomes" id="UP001157109"/>
    </source>
</evidence>
<gene>
    <name evidence="3 5" type="primary">menB</name>
    <name evidence="5" type="ORF">GCM10025862_02470</name>
</gene>
<dbReference type="NCBIfam" id="TIGR01929">
    <property type="entry name" value="menB"/>
    <property type="match status" value="1"/>
</dbReference>
<keyword evidence="6" id="KW-1185">Reference proteome</keyword>
<organism evidence="5 6">
    <name type="scientific">Arsenicicoccus piscis</name>
    <dbReference type="NCBI Taxonomy" id="673954"/>
    <lineage>
        <taxon>Bacteria</taxon>
        <taxon>Bacillati</taxon>
        <taxon>Actinomycetota</taxon>
        <taxon>Actinomycetes</taxon>
        <taxon>Micrococcales</taxon>
        <taxon>Intrasporangiaceae</taxon>
        <taxon>Arsenicicoccus</taxon>
    </lineage>
</organism>
<evidence type="ECO:0000256" key="3">
    <source>
        <dbReference type="HAMAP-Rule" id="MF_01934"/>
    </source>
</evidence>
<accession>A0ABQ6HI77</accession>
<protein>
    <recommendedName>
        <fullName evidence="3 4">1,4-dihydroxy-2-naphthoyl-CoA synthase</fullName>
        <shortName evidence="3">DHNA-CoA synthase</shortName>
        <ecNumber evidence="3 4">4.1.3.36</ecNumber>
    </recommendedName>
</protein>
<comment type="caution">
    <text evidence="3">Lacks conserved residue(s) required for the propagation of feature annotation.</text>
</comment>
<dbReference type="CDD" id="cd06558">
    <property type="entry name" value="crotonase-like"/>
    <property type="match status" value="1"/>
</dbReference>
<dbReference type="NCBIfam" id="NF006186">
    <property type="entry name" value="PRK08321.1"/>
    <property type="match status" value="1"/>
</dbReference>
<reference evidence="6" key="1">
    <citation type="journal article" date="2019" name="Int. J. Syst. Evol. Microbiol.">
        <title>The Global Catalogue of Microorganisms (GCM) 10K type strain sequencing project: providing services to taxonomists for standard genome sequencing and annotation.</title>
        <authorList>
            <consortium name="The Broad Institute Genomics Platform"/>
            <consortium name="The Broad Institute Genome Sequencing Center for Infectious Disease"/>
            <person name="Wu L."/>
            <person name="Ma J."/>
        </authorList>
    </citation>
    <scope>NUCLEOTIDE SEQUENCE [LARGE SCALE GENOMIC DNA]</scope>
    <source>
        <strain evidence="6">NBRC 105830</strain>
    </source>
</reference>
<proteinExistence type="inferred from homology"/>
<feature type="site" description="Important for catalysis" evidence="3">
    <location>
        <position position="317"/>
    </location>
</feature>
<dbReference type="PROSITE" id="PS00166">
    <property type="entry name" value="ENOYL_COA_HYDRATASE"/>
    <property type="match status" value="1"/>
</dbReference>
<evidence type="ECO:0000256" key="2">
    <source>
        <dbReference type="ARBA" id="ARBA00023239"/>
    </source>
</evidence>
<dbReference type="Gene3D" id="3.90.226.10">
    <property type="entry name" value="2-enoyl-CoA Hydratase, Chain A, domain 1"/>
    <property type="match status" value="1"/>
</dbReference>
<feature type="site" description="Important for catalysis" evidence="3">
    <location>
        <position position="215"/>
    </location>
</feature>
<feature type="binding site" description="in other chain" evidence="3">
    <location>
        <position position="214"/>
    </location>
    <ligand>
        <name>substrate</name>
        <note>ligand shared between two neighboring subunits</note>
    </ligand>
</feature>
<name>A0ABQ6HI77_9MICO</name>
<evidence type="ECO:0000256" key="4">
    <source>
        <dbReference type="NCBIfam" id="TIGR01929"/>
    </source>
</evidence>
<dbReference type="InterPro" id="IPR001753">
    <property type="entry name" value="Enoyl-CoA_hydra/iso"/>
</dbReference>
<dbReference type="PANTHER" id="PTHR43113">
    <property type="entry name" value="NUCLEOSIDE-DIPHOSPHATE-SUGAR EPIMERASE"/>
    <property type="match status" value="1"/>
</dbReference>
<feature type="binding site" description="in other chain" evidence="3">
    <location>
        <position position="138"/>
    </location>
    <ligand>
        <name>substrate</name>
        <note>ligand shared between two neighboring subunits</note>
    </ligand>
</feature>
<comment type="catalytic activity">
    <reaction evidence="1 3">
        <text>2-succinylbenzoyl-CoA + H(+) = 1,4-dihydroxy-2-naphthoyl-CoA + H2O</text>
        <dbReference type="Rhea" id="RHEA:26562"/>
        <dbReference type="ChEBI" id="CHEBI:15377"/>
        <dbReference type="ChEBI" id="CHEBI:15378"/>
        <dbReference type="ChEBI" id="CHEBI:57364"/>
        <dbReference type="ChEBI" id="CHEBI:58897"/>
        <dbReference type="EC" id="4.1.3.36"/>
    </reaction>
</comment>
<dbReference type="SUPFAM" id="SSF52096">
    <property type="entry name" value="ClpP/crotonase"/>
    <property type="match status" value="1"/>
</dbReference>
<dbReference type="EC" id="4.1.3.36" evidence="3 4"/>
<dbReference type="HAMAP" id="MF_01934">
    <property type="entry name" value="MenB"/>
    <property type="match status" value="1"/>
</dbReference>
<comment type="caution">
    <text evidence="5">The sequence shown here is derived from an EMBL/GenBank/DDBJ whole genome shotgun (WGS) entry which is preliminary data.</text>
</comment>